<keyword evidence="2" id="KW-1185">Reference proteome</keyword>
<dbReference type="RefSeq" id="YP_009225547.1">
    <property type="nucleotide sequence ID" value="NC_029094.1"/>
</dbReference>
<proteinExistence type="predicted"/>
<dbReference type="KEGG" id="vg:26796608"/>
<protein>
    <submittedName>
        <fullName evidence="1">Uncharacterized protein</fullName>
    </submittedName>
</protein>
<evidence type="ECO:0000313" key="1">
    <source>
        <dbReference type="EMBL" id="AKO61014.1"/>
    </source>
</evidence>
<sequence length="93" mass="10983">MKINNTYTLEHKNGYWLVGEMKTSEEGKTYKGQVKTYPSLEKATLFLEDNNVTKNLIDEVAAKVYQEYQLEQSRLFFVEKQRNQRRKEKTSGV</sequence>
<name>A0A0H4IN79_9CAUD</name>
<dbReference type="EMBL" id="KR534323">
    <property type="protein sequence ID" value="AKO61014.1"/>
    <property type="molecule type" value="Genomic_DNA"/>
</dbReference>
<dbReference type="GeneID" id="26796608"/>
<accession>A0A0H4IN79</accession>
<reference evidence="1 2" key="1">
    <citation type="submission" date="2015-05" db="EMBL/GenBank/DDBJ databases">
        <authorList>
            <person name="Wang D.B."/>
            <person name="Wang M."/>
        </authorList>
    </citation>
    <scope>NUCLEOTIDE SEQUENCE [LARGE SCALE GENOMIC DNA]</scope>
</reference>
<evidence type="ECO:0000313" key="2">
    <source>
        <dbReference type="Proteomes" id="UP000202763"/>
    </source>
</evidence>
<organism evidence="1 2">
    <name type="scientific">Pseudoalteromonas phage H101</name>
    <dbReference type="NCBI Taxonomy" id="1654919"/>
    <lineage>
        <taxon>Viruses</taxon>
        <taxon>Duplodnaviria</taxon>
        <taxon>Heunggongvirae</taxon>
        <taxon>Uroviricota</taxon>
        <taxon>Caudoviricetes</taxon>
        <taxon>Shandongvirus</taxon>
        <taxon>Shandongvirus H101</taxon>
    </lineage>
</organism>
<dbReference type="Proteomes" id="UP000202763">
    <property type="component" value="Segment"/>
</dbReference>